<protein>
    <submittedName>
        <fullName evidence="7">Uncharacterized protein</fullName>
    </submittedName>
</protein>
<evidence type="ECO:0000256" key="5">
    <source>
        <dbReference type="ARBA" id="ARBA00023136"/>
    </source>
</evidence>
<comment type="similarity">
    <text evidence="2 6">Belongs to the peroxisomal membrane protein PXMP2/4 family.</text>
</comment>
<accession>A0A7S2EBU0</accession>
<dbReference type="EMBL" id="HBGO01007473">
    <property type="protein sequence ID" value="CAD9327333.1"/>
    <property type="molecule type" value="Transcribed_RNA"/>
</dbReference>
<dbReference type="PANTHER" id="PTHR11266">
    <property type="entry name" value="PEROXISOMAL MEMBRANE PROTEIN 2, PXMP2 MPV17"/>
    <property type="match status" value="1"/>
</dbReference>
<dbReference type="Pfam" id="PF04117">
    <property type="entry name" value="Mpv17_PMP22"/>
    <property type="match status" value="1"/>
</dbReference>
<evidence type="ECO:0000256" key="3">
    <source>
        <dbReference type="ARBA" id="ARBA00022692"/>
    </source>
</evidence>
<gene>
    <name evidence="7" type="ORF">OSIN01602_LOCUS4184</name>
</gene>
<evidence type="ECO:0000256" key="4">
    <source>
        <dbReference type="ARBA" id="ARBA00022989"/>
    </source>
</evidence>
<keyword evidence="5" id="KW-0472">Membrane</keyword>
<dbReference type="GO" id="GO:0005737">
    <property type="term" value="C:cytoplasm"/>
    <property type="evidence" value="ECO:0007669"/>
    <property type="project" value="TreeGrafter"/>
</dbReference>
<proteinExistence type="inferred from homology"/>
<evidence type="ECO:0000313" key="7">
    <source>
        <dbReference type="EMBL" id="CAD9327333.1"/>
    </source>
</evidence>
<evidence type="ECO:0000256" key="1">
    <source>
        <dbReference type="ARBA" id="ARBA00004141"/>
    </source>
</evidence>
<comment type="subcellular location">
    <subcellularLocation>
        <location evidence="1">Membrane</location>
        <topology evidence="1">Multi-pass membrane protein</topology>
    </subcellularLocation>
</comment>
<dbReference type="AlphaFoldDB" id="A0A7S2EBU0"/>
<dbReference type="InterPro" id="IPR007248">
    <property type="entry name" value="Mpv17_PMP22"/>
</dbReference>
<keyword evidence="3" id="KW-0812">Transmembrane</keyword>
<dbReference type="PANTHER" id="PTHR11266:SF116">
    <property type="entry name" value="MPV17-LIKE PROTEIN"/>
    <property type="match status" value="1"/>
</dbReference>
<sequence>MRGLVRAGLQSASIMTVADVATQFFVEGRSFPPTKTTKLVAEGTLHYDPSRTLRWTAAGLVIHGPYFFASMSRVDAFFGPATSFLNVAKKTAFAQFVVFPPYLVALFASMGWMEGCDDVREKVVSRVPEAFLGGCAFWPVANAINFSFVPGSMRVPYLAGVGSLWNCFLSWLNAREGSGAN</sequence>
<organism evidence="7">
    <name type="scientific">Trieres chinensis</name>
    <name type="common">Marine centric diatom</name>
    <name type="synonym">Odontella sinensis</name>
    <dbReference type="NCBI Taxonomy" id="1514140"/>
    <lineage>
        <taxon>Eukaryota</taxon>
        <taxon>Sar</taxon>
        <taxon>Stramenopiles</taxon>
        <taxon>Ochrophyta</taxon>
        <taxon>Bacillariophyta</taxon>
        <taxon>Mediophyceae</taxon>
        <taxon>Biddulphiophycidae</taxon>
        <taxon>Eupodiscales</taxon>
        <taxon>Parodontellaceae</taxon>
        <taxon>Trieres</taxon>
    </lineage>
</organism>
<dbReference type="GO" id="GO:0016020">
    <property type="term" value="C:membrane"/>
    <property type="evidence" value="ECO:0007669"/>
    <property type="project" value="UniProtKB-SubCell"/>
</dbReference>
<name>A0A7S2EBU0_TRICV</name>
<reference evidence="7" key="1">
    <citation type="submission" date="2021-01" db="EMBL/GenBank/DDBJ databases">
        <authorList>
            <person name="Corre E."/>
            <person name="Pelletier E."/>
            <person name="Niang G."/>
            <person name="Scheremetjew M."/>
            <person name="Finn R."/>
            <person name="Kale V."/>
            <person name="Holt S."/>
            <person name="Cochrane G."/>
            <person name="Meng A."/>
            <person name="Brown T."/>
            <person name="Cohen L."/>
        </authorList>
    </citation>
    <scope>NUCLEOTIDE SEQUENCE</scope>
    <source>
        <strain evidence="7">Grunow 1884</strain>
    </source>
</reference>
<evidence type="ECO:0000256" key="2">
    <source>
        <dbReference type="ARBA" id="ARBA00006824"/>
    </source>
</evidence>
<keyword evidence="4" id="KW-1133">Transmembrane helix</keyword>
<evidence type="ECO:0000256" key="6">
    <source>
        <dbReference type="RuleBase" id="RU363053"/>
    </source>
</evidence>